<dbReference type="Proteomes" id="UP000516444">
    <property type="component" value="Chromosome"/>
</dbReference>
<dbReference type="AlphaFoldDB" id="A0A7G1P5M3"/>
<evidence type="ECO:0000313" key="1">
    <source>
        <dbReference type="EMBL" id="BCL29130.1"/>
    </source>
</evidence>
<name>A0A7G1P5M3_9ACTN</name>
<dbReference type="EMBL" id="AP023440">
    <property type="protein sequence ID" value="BCL29130.1"/>
    <property type="molecule type" value="Genomic_DNA"/>
</dbReference>
<proteinExistence type="predicted"/>
<reference evidence="1 2" key="1">
    <citation type="journal article" date="2014" name="Int. J. Syst. Evol. Microbiol.">
        <title>Complete genome sequence of Corynebacterium casei LMG S-19264T (=DSM 44701T), isolated from a smear-ripened cheese.</title>
        <authorList>
            <consortium name="US DOE Joint Genome Institute (JGI-PGF)"/>
            <person name="Walter F."/>
            <person name="Albersmeier A."/>
            <person name="Kalinowski J."/>
            <person name="Ruckert C."/>
        </authorList>
    </citation>
    <scope>NUCLEOTIDE SEQUENCE [LARGE SCALE GENOMIC DNA]</scope>
    <source>
        <strain evidence="1 2">JCM 4677</strain>
    </source>
</reference>
<dbReference type="KEGG" id="sgm:GCM10017557_39890"/>
<evidence type="ECO:0000313" key="2">
    <source>
        <dbReference type="Proteomes" id="UP000516444"/>
    </source>
</evidence>
<keyword evidence="2" id="KW-1185">Reference proteome</keyword>
<accession>A0A7G1P5M3</accession>
<gene>
    <name evidence="1" type="ORF">GCM10017557_39890</name>
</gene>
<sequence length="96" mass="10858">MAALRLREGRQRFVHPEIGRIRDDQRGHLGHACSLPSRPGGKPLNTPAAAYEYDFRYGFRVRADGKPRQILPLPPATVLRERVILTTAPMAVPYRL</sequence>
<protein>
    <submittedName>
        <fullName evidence="1">Uncharacterized protein</fullName>
    </submittedName>
</protein>
<organism evidence="1 2">
    <name type="scientific">Streptomyces aurantiacus</name>
    <dbReference type="NCBI Taxonomy" id="47760"/>
    <lineage>
        <taxon>Bacteria</taxon>
        <taxon>Bacillati</taxon>
        <taxon>Actinomycetota</taxon>
        <taxon>Actinomycetes</taxon>
        <taxon>Kitasatosporales</taxon>
        <taxon>Streptomycetaceae</taxon>
        <taxon>Streptomyces</taxon>
        <taxon>Streptomyces aurantiacus group</taxon>
    </lineage>
</organism>